<keyword evidence="2" id="KW-1185">Reference proteome</keyword>
<protein>
    <submittedName>
        <fullName evidence="1">Methyltransferase family protein</fullName>
    </submittedName>
</protein>
<organism evidence="1 2">
    <name type="scientific">Marinicella litoralis</name>
    <dbReference type="NCBI Taxonomy" id="644220"/>
    <lineage>
        <taxon>Bacteria</taxon>
        <taxon>Pseudomonadati</taxon>
        <taxon>Pseudomonadota</taxon>
        <taxon>Gammaproteobacteria</taxon>
        <taxon>Lysobacterales</taxon>
        <taxon>Marinicellaceae</taxon>
        <taxon>Marinicella</taxon>
    </lineage>
</organism>
<comment type="caution">
    <text evidence="1">The sequence shown here is derived from an EMBL/GenBank/DDBJ whole genome shotgun (WGS) entry which is preliminary data.</text>
</comment>
<dbReference type="RefSeq" id="WP_099017612.1">
    <property type="nucleotide sequence ID" value="NZ_NIHB01000001.1"/>
</dbReference>
<evidence type="ECO:0000313" key="2">
    <source>
        <dbReference type="Proteomes" id="UP000295724"/>
    </source>
</evidence>
<dbReference type="GO" id="GO:0008168">
    <property type="term" value="F:methyltransferase activity"/>
    <property type="evidence" value="ECO:0007669"/>
    <property type="project" value="UniProtKB-KW"/>
</dbReference>
<dbReference type="EMBL" id="SNZB01000001">
    <property type="protein sequence ID" value="TDR23773.1"/>
    <property type="molecule type" value="Genomic_DNA"/>
</dbReference>
<gene>
    <name evidence="1" type="ORF">C8D91_0639</name>
</gene>
<sequence>MTNNSDLITRLTELIQEIDRAPTSSENPGKLSLTVEKIEAEWPFLYAYLADSFKALKRAIENQVLSRIKKLCGVINSRLSYFGNWDSTHNITIAMINDGRIKPNEIKPFIRFDTKAYEAFYTQQNIKLKEKLKSKVFNDYSDQSYVPIELKSKINHVFRKTYAVNVIETMIGVFNSLGVDKGRWLDVGCGVGYISNAVNQNIYSSKNWEIHGCDLQESRIEFAKKNAAKHKKYTCDDAFSVIKNLNDKGEKTNIVSMFEFCEHFADPADLIQRVSALSVDAVVIGTPLQQKLVSPLDKKPDPVHLWGFTRESMEHIFKTTGLEILLSTENKIGYYGEGLDWLTIIAVTPEIKNKIDASFAPQNK</sequence>
<dbReference type="OrthoDB" id="9801609at2"/>
<keyword evidence="1" id="KW-0808">Transferase</keyword>
<dbReference type="Gene3D" id="3.40.50.150">
    <property type="entry name" value="Vaccinia Virus protein VP39"/>
    <property type="match status" value="1"/>
</dbReference>
<dbReference type="SUPFAM" id="SSF53335">
    <property type="entry name" value="S-adenosyl-L-methionine-dependent methyltransferases"/>
    <property type="match status" value="1"/>
</dbReference>
<dbReference type="Pfam" id="PF13489">
    <property type="entry name" value="Methyltransf_23"/>
    <property type="match status" value="1"/>
</dbReference>
<accession>A0A4R6Y0W2</accession>
<dbReference type="GO" id="GO:0032259">
    <property type="term" value="P:methylation"/>
    <property type="evidence" value="ECO:0007669"/>
    <property type="project" value="UniProtKB-KW"/>
</dbReference>
<keyword evidence="1" id="KW-0489">Methyltransferase</keyword>
<proteinExistence type="predicted"/>
<dbReference type="InterPro" id="IPR029063">
    <property type="entry name" value="SAM-dependent_MTases_sf"/>
</dbReference>
<dbReference type="Proteomes" id="UP000295724">
    <property type="component" value="Unassembled WGS sequence"/>
</dbReference>
<reference evidence="1 2" key="1">
    <citation type="submission" date="2019-03" db="EMBL/GenBank/DDBJ databases">
        <title>Genomic Encyclopedia of Type Strains, Phase IV (KMG-IV): sequencing the most valuable type-strain genomes for metagenomic binning, comparative biology and taxonomic classification.</title>
        <authorList>
            <person name="Goeker M."/>
        </authorList>
    </citation>
    <scope>NUCLEOTIDE SEQUENCE [LARGE SCALE GENOMIC DNA]</scope>
    <source>
        <strain evidence="1 2">DSM 25488</strain>
    </source>
</reference>
<evidence type="ECO:0000313" key="1">
    <source>
        <dbReference type="EMBL" id="TDR23773.1"/>
    </source>
</evidence>
<dbReference type="AlphaFoldDB" id="A0A4R6Y0W2"/>
<name>A0A4R6Y0W2_9GAMM</name>